<evidence type="ECO:0000256" key="1">
    <source>
        <dbReference type="SAM" id="MobiDB-lite"/>
    </source>
</evidence>
<dbReference type="EMBL" id="JAPWTK010001450">
    <property type="protein sequence ID" value="KAJ8932491.1"/>
    <property type="molecule type" value="Genomic_DNA"/>
</dbReference>
<dbReference type="Proteomes" id="UP001162162">
    <property type="component" value="Unassembled WGS sequence"/>
</dbReference>
<comment type="caution">
    <text evidence="2">The sequence shown here is derived from an EMBL/GenBank/DDBJ whole genome shotgun (WGS) entry which is preliminary data.</text>
</comment>
<evidence type="ECO:0000313" key="3">
    <source>
        <dbReference type="Proteomes" id="UP001162162"/>
    </source>
</evidence>
<reference evidence="2" key="1">
    <citation type="journal article" date="2023" name="Insect Mol. Biol.">
        <title>Genome sequencing provides insights into the evolution of gene families encoding plant cell wall-degrading enzymes in longhorned beetles.</title>
        <authorList>
            <person name="Shin N.R."/>
            <person name="Okamura Y."/>
            <person name="Kirsch R."/>
            <person name="Pauchet Y."/>
        </authorList>
    </citation>
    <scope>NUCLEOTIDE SEQUENCE</scope>
    <source>
        <strain evidence="2">AMC_N1</strain>
    </source>
</reference>
<name>A0AAV8X1L1_9CUCU</name>
<evidence type="ECO:0000313" key="2">
    <source>
        <dbReference type="EMBL" id="KAJ8932491.1"/>
    </source>
</evidence>
<sequence length="76" mass="8822">MTWPNLNLKESKKRRQGIPISSTMENGELPVIHSRSNIKGDEKSILLLFFPLHPARYSFGFEFSYTHDTAEQRSQL</sequence>
<feature type="region of interest" description="Disordered" evidence="1">
    <location>
        <begin position="1"/>
        <end position="23"/>
    </location>
</feature>
<proteinExistence type="predicted"/>
<gene>
    <name evidence="2" type="ORF">NQ318_005549</name>
</gene>
<dbReference type="AlphaFoldDB" id="A0AAV8X1L1"/>
<protein>
    <submittedName>
        <fullName evidence="2">Uncharacterized protein</fullName>
    </submittedName>
</protein>
<keyword evidence="3" id="KW-1185">Reference proteome</keyword>
<organism evidence="2 3">
    <name type="scientific">Aromia moschata</name>
    <dbReference type="NCBI Taxonomy" id="1265417"/>
    <lineage>
        <taxon>Eukaryota</taxon>
        <taxon>Metazoa</taxon>
        <taxon>Ecdysozoa</taxon>
        <taxon>Arthropoda</taxon>
        <taxon>Hexapoda</taxon>
        <taxon>Insecta</taxon>
        <taxon>Pterygota</taxon>
        <taxon>Neoptera</taxon>
        <taxon>Endopterygota</taxon>
        <taxon>Coleoptera</taxon>
        <taxon>Polyphaga</taxon>
        <taxon>Cucujiformia</taxon>
        <taxon>Chrysomeloidea</taxon>
        <taxon>Cerambycidae</taxon>
        <taxon>Cerambycinae</taxon>
        <taxon>Callichromatini</taxon>
        <taxon>Aromia</taxon>
    </lineage>
</organism>
<accession>A0AAV8X1L1</accession>